<keyword evidence="2" id="KW-0808">Transferase</keyword>
<evidence type="ECO:0000256" key="1">
    <source>
        <dbReference type="ARBA" id="ARBA00022603"/>
    </source>
</evidence>
<feature type="domain" description="Methyltransferase" evidence="4">
    <location>
        <begin position="177"/>
        <end position="270"/>
    </location>
</feature>
<dbReference type="SUPFAM" id="SSF46785">
    <property type="entry name" value="Winged helix' DNA-binding domain"/>
    <property type="match status" value="1"/>
</dbReference>
<dbReference type="PANTHER" id="PTHR43464">
    <property type="entry name" value="METHYLTRANSFERASE"/>
    <property type="match status" value="1"/>
</dbReference>
<dbReference type="InterPro" id="IPR029063">
    <property type="entry name" value="SAM-dependent_MTases_sf"/>
</dbReference>
<proteinExistence type="predicted"/>
<evidence type="ECO:0000256" key="2">
    <source>
        <dbReference type="ARBA" id="ARBA00022679"/>
    </source>
</evidence>
<dbReference type="InterPro" id="IPR036388">
    <property type="entry name" value="WH-like_DNA-bd_sf"/>
</dbReference>
<gene>
    <name evidence="5" type="ORF">M8542_38655</name>
</gene>
<evidence type="ECO:0000259" key="4">
    <source>
        <dbReference type="Pfam" id="PF13649"/>
    </source>
</evidence>
<dbReference type="InterPro" id="IPR036390">
    <property type="entry name" value="WH_DNA-bd_sf"/>
</dbReference>
<keyword evidence="3" id="KW-0949">S-adenosyl-L-methionine</keyword>
<dbReference type="AlphaFoldDB" id="A0A9X2SNA3"/>
<keyword evidence="6" id="KW-1185">Reference proteome</keyword>
<keyword evidence="1 5" id="KW-0489">Methyltransferase</keyword>
<evidence type="ECO:0000313" key="6">
    <source>
        <dbReference type="Proteomes" id="UP001144096"/>
    </source>
</evidence>
<reference evidence="5" key="1">
    <citation type="submission" date="2022-06" db="EMBL/GenBank/DDBJ databases">
        <title>Amycolatopsis iheyaensis sp. nov., a new species of the genus Amycolatopsis isolated from soil in Iheya island, Japan.</title>
        <authorList>
            <person name="Ngamcharungchit C."/>
            <person name="Kanto H."/>
            <person name="Take A."/>
            <person name="Intra B."/>
            <person name="Matsumoto A."/>
            <person name="Panbangred W."/>
            <person name="Inahashi Y."/>
        </authorList>
    </citation>
    <scope>NUCLEOTIDE SEQUENCE</scope>
    <source>
        <strain evidence="5">OK19-0408</strain>
    </source>
</reference>
<dbReference type="PANTHER" id="PTHR43464:SF19">
    <property type="entry name" value="UBIQUINONE BIOSYNTHESIS O-METHYLTRANSFERASE, MITOCHONDRIAL"/>
    <property type="match status" value="1"/>
</dbReference>
<dbReference type="GO" id="GO:0008168">
    <property type="term" value="F:methyltransferase activity"/>
    <property type="evidence" value="ECO:0007669"/>
    <property type="project" value="UniProtKB-KW"/>
</dbReference>
<protein>
    <submittedName>
        <fullName evidence="5">Class I SAM-dependent methyltransferase</fullName>
    </submittedName>
</protein>
<dbReference type="SUPFAM" id="SSF53335">
    <property type="entry name" value="S-adenosyl-L-methionine-dependent methyltransferases"/>
    <property type="match status" value="1"/>
</dbReference>
<dbReference type="Gene3D" id="1.10.10.10">
    <property type="entry name" value="Winged helix-like DNA-binding domain superfamily/Winged helix DNA-binding domain"/>
    <property type="match status" value="1"/>
</dbReference>
<dbReference type="GO" id="GO:0032259">
    <property type="term" value="P:methylation"/>
    <property type="evidence" value="ECO:0007669"/>
    <property type="project" value="UniProtKB-KW"/>
</dbReference>
<organism evidence="5 6">
    <name type="scientific">Amycolatopsis iheyensis</name>
    <dbReference type="NCBI Taxonomy" id="2945988"/>
    <lineage>
        <taxon>Bacteria</taxon>
        <taxon>Bacillati</taxon>
        <taxon>Actinomycetota</taxon>
        <taxon>Actinomycetes</taxon>
        <taxon>Pseudonocardiales</taxon>
        <taxon>Pseudonocardiaceae</taxon>
        <taxon>Amycolatopsis</taxon>
    </lineage>
</organism>
<evidence type="ECO:0000313" key="5">
    <source>
        <dbReference type="EMBL" id="MCR6488767.1"/>
    </source>
</evidence>
<dbReference type="Proteomes" id="UP001144096">
    <property type="component" value="Unassembled WGS sequence"/>
</dbReference>
<accession>A0A9X2SNA3</accession>
<dbReference type="InterPro" id="IPR041698">
    <property type="entry name" value="Methyltransf_25"/>
</dbReference>
<dbReference type="CDD" id="cd02440">
    <property type="entry name" value="AdoMet_MTases"/>
    <property type="match status" value="1"/>
</dbReference>
<dbReference type="Pfam" id="PF13649">
    <property type="entry name" value="Methyltransf_25"/>
    <property type="match status" value="1"/>
</dbReference>
<evidence type="ECO:0000256" key="3">
    <source>
        <dbReference type="ARBA" id="ARBA00022691"/>
    </source>
</evidence>
<dbReference type="EMBL" id="JAMXQV010000027">
    <property type="protein sequence ID" value="MCR6488767.1"/>
    <property type="molecule type" value="Genomic_DNA"/>
</dbReference>
<sequence>MDGFELYDLGSKLMRLGEDAIPDPNGLRQLSQGVQHVMLDIFGHAGTSTTDIAERTGFPESYVETSVAALRDRGALTTETDPDSPGRTIVKPVAQHNAAARAAARVDERLGAAAAIDEPGRLKEVVGILEMLARRMPKAFSPEHFDAQYAGTPPWETGGPQPALRSLAEAGAFRGRVLEAGCGTGEHALMTAALGLPTVGIDPASAAIETARRKARERGLDVRFLVADALDLGALGEQFDTVLDCGLFHVFTDAERVRYVDSLATVMPPGARLFLVCFSDRQPPGNGPRRVSQDELRACFATGWRIDAIEPAKLDNNNNPDGAHAWRARITRV</sequence>
<name>A0A9X2SNA3_9PSEU</name>
<dbReference type="RefSeq" id="WP_257925330.1">
    <property type="nucleotide sequence ID" value="NZ_JAMXQV010000027.1"/>
</dbReference>
<dbReference type="Gene3D" id="3.40.50.150">
    <property type="entry name" value="Vaccinia Virus protein VP39"/>
    <property type="match status" value="1"/>
</dbReference>
<comment type="caution">
    <text evidence="5">The sequence shown here is derived from an EMBL/GenBank/DDBJ whole genome shotgun (WGS) entry which is preliminary data.</text>
</comment>